<dbReference type="Pfam" id="PF13491">
    <property type="entry name" value="FtsK_4TM"/>
    <property type="match status" value="1"/>
</dbReference>
<keyword evidence="8 13" id="KW-0067">ATP-binding</keyword>
<dbReference type="PANTHER" id="PTHR22683">
    <property type="entry name" value="SPORULATION PROTEIN RELATED"/>
    <property type="match status" value="1"/>
</dbReference>
<accession>A0AAX3BFK1</accession>
<dbReference type="Gene3D" id="1.10.10.10">
    <property type="entry name" value="Winged helix-like DNA-binding domain superfamily/Winged helix DNA-binding domain"/>
    <property type="match status" value="1"/>
</dbReference>
<evidence type="ECO:0000256" key="10">
    <source>
        <dbReference type="ARBA" id="ARBA00023125"/>
    </source>
</evidence>
<evidence type="ECO:0000256" key="15">
    <source>
        <dbReference type="SAM" id="Phobius"/>
    </source>
</evidence>
<keyword evidence="6 13" id="KW-0547">Nucleotide-binding</keyword>
<feature type="region of interest" description="Disordered" evidence="14">
    <location>
        <begin position="269"/>
        <end position="342"/>
    </location>
</feature>
<protein>
    <submittedName>
        <fullName evidence="17">DNA translocase FtsK 4TM domain-containing protein</fullName>
    </submittedName>
</protein>
<dbReference type="GO" id="GO:0003677">
    <property type="term" value="F:DNA binding"/>
    <property type="evidence" value="ECO:0007669"/>
    <property type="project" value="UniProtKB-KW"/>
</dbReference>
<keyword evidence="11 15" id="KW-0472">Membrane</keyword>
<comment type="similarity">
    <text evidence="2">Belongs to the FtsK/SpoIIIE/SftA family.</text>
</comment>
<evidence type="ECO:0000256" key="6">
    <source>
        <dbReference type="ARBA" id="ARBA00022741"/>
    </source>
</evidence>
<dbReference type="CDD" id="cd01127">
    <property type="entry name" value="TrwB_TraG_TraD_VirD4"/>
    <property type="match status" value="1"/>
</dbReference>
<dbReference type="InterPro" id="IPR036388">
    <property type="entry name" value="WH-like_DNA-bd_sf"/>
</dbReference>
<dbReference type="InterPro" id="IPR027417">
    <property type="entry name" value="P-loop_NTPase"/>
</dbReference>
<evidence type="ECO:0000256" key="3">
    <source>
        <dbReference type="ARBA" id="ARBA00022475"/>
    </source>
</evidence>
<feature type="binding site" evidence="13">
    <location>
        <begin position="533"/>
        <end position="540"/>
    </location>
    <ligand>
        <name>ATP</name>
        <dbReference type="ChEBI" id="CHEBI:30616"/>
    </ligand>
</feature>
<keyword evidence="3" id="KW-1003">Cell membrane</keyword>
<dbReference type="PROSITE" id="PS50901">
    <property type="entry name" value="FTSK"/>
    <property type="match status" value="1"/>
</dbReference>
<feature type="transmembrane region" description="Helical" evidence="15">
    <location>
        <begin position="90"/>
        <end position="110"/>
    </location>
</feature>
<dbReference type="SUPFAM" id="SSF52540">
    <property type="entry name" value="P-loop containing nucleoside triphosphate hydrolases"/>
    <property type="match status" value="1"/>
</dbReference>
<evidence type="ECO:0000313" key="17">
    <source>
        <dbReference type="EMBL" id="URA11152.1"/>
    </source>
</evidence>
<feature type="domain" description="FtsK" evidence="16">
    <location>
        <begin position="515"/>
        <end position="707"/>
    </location>
</feature>
<dbReference type="Pfam" id="PF01580">
    <property type="entry name" value="FtsK_SpoIIIE"/>
    <property type="match status" value="1"/>
</dbReference>
<reference evidence="17" key="1">
    <citation type="submission" date="2021-04" db="EMBL/GenBank/DDBJ databases">
        <authorList>
            <person name="Postec A."/>
        </authorList>
    </citation>
    <scope>NUCLEOTIDE SEQUENCE</scope>
    <source>
        <strain evidence="17">F1F22</strain>
    </source>
</reference>
<evidence type="ECO:0000313" key="18">
    <source>
        <dbReference type="Proteomes" id="UP001056539"/>
    </source>
</evidence>
<dbReference type="InterPro" id="IPR050206">
    <property type="entry name" value="FtsK/SpoIIIE/SftA"/>
</dbReference>
<dbReference type="Pfam" id="PF17854">
    <property type="entry name" value="FtsK_alpha"/>
    <property type="match status" value="1"/>
</dbReference>
<keyword evidence="18" id="KW-1185">Reference proteome</keyword>
<dbReference type="InterPro" id="IPR036390">
    <property type="entry name" value="WH_DNA-bd_sf"/>
</dbReference>
<evidence type="ECO:0000256" key="11">
    <source>
        <dbReference type="ARBA" id="ARBA00023136"/>
    </source>
</evidence>
<dbReference type="SUPFAM" id="SSF46785">
    <property type="entry name" value="Winged helix' DNA-binding domain"/>
    <property type="match status" value="1"/>
</dbReference>
<evidence type="ECO:0000256" key="5">
    <source>
        <dbReference type="ARBA" id="ARBA00022692"/>
    </source>
</evidence>
<dbReference type="SMART" id="SM00843">
    <property type="entry name" value="Ftsk_gamma"/>
    <property type="match status" value="1"/>
</dbReference>
<dbReference type="InterPro" id="IPR018541">
    <property type="entry name" value="Ftsk_gamma"/>
</dbReference>
<keyword evidence="10" id="KW-0238">DNA-binding</keyword>
<evidence type="ECO:0000259" key="16">
    <source>
        <dbReference type="PROSITE" id="PS50901"/>
    </source>
</evidence>
<dbReference type="InterPro" id="IPR025199">
    <property type="entry name" value="FtsK_4TM"/>
</dbReference>
<evidence type="ECO:0000256" key="14">
    <source>
        <dbReference type="SAM" id="MobiDB-lite"/>
    </source>
</evidence>
<evidence type="ECO:0000256" key="7">
    <source>
        <dbReference type="ARBA" id="ARBA00022829"/>
    </source>
</evidence>
<evidence type="ECO:0000256" key="13">
    <source>
        <dbReference type="PROSITE-ProRule" id="PRU00289"/>
    </source>
</evidence>
<dbReference type="AlphaFoldDB" id="A0AAX3BFK1"/>
<feature type="transmembrane region" description="Helical" evidence="15">
    <location>
        <begin position="55"/>
        <end position="78"/>
    </location>
</feature>
<keyword evidence="7" id="KW-0159">Chromosome partition</keyword>
<dbReference type="InterPro" id="IPR002543">
    <property type="entry name" value="FtsK_dom"/>
</dbReference>
<evidence type="ECO:0000256" key="9">
    <source>
        <dbReference type="ARBA" id="ARBA00022989"/>
    </source>
</evidence>
<name>A0AAX3BFK1_9SPIR</name>
<sequence>MRVVIGYLCLGISAFLLLAVLSFHPGDTILLVSQPNQLVENIAGKAGAWASSYLVIIYGYPSAILLSFGLLVVGLHVLAKSKLGQIWLKVLLFFIAALSLSTFCAFVVPQPDYRWGGLVGIAIAQTMSEVAPPFVGAGIFLVSFLWSLIASLRFLQRLFALIGGGIIEILFSAPKKQAELEKAISPKKGENLFPDEAEEGPGEVLPEFFPREEAESTREEPAFLRRSVTESEEGMHASDANIEVPFWLVDSNASFSLKKELARACGIEEEESFVSSGEESEDRDKHEDSILSGEEKSFSHPGYEEFFGEESFETGGEPAEIKSEETIEPEEKLEPSENHKDTADLFTDEKSSLEEPLKASHKEYLSLRDDQPVRRTSTYMMPSTSLLEIDLRERFGPEDEKEVKSVANLIEMTFKSFKIDVQVVGYSRGPAITRYEVQIPSGLKLRSITSLVEDLGLNLGFSDIRIVAPIGEKGLVGIEVPNRKRRHVLLREVVESSEFEKSEAILPLILGKDITGNILVEDLVEMPHLLIAGTTGSGKSVYVNAFLASLLFKKSYDELKFLLIDPKMVELELYNGLPHLLAPVITQPEVAIVVLEWVVKEMERRYKLFSELGVRNLKEYHEVCPPEKGFERLYYLVVVIDEFADLMLRIPKETERVISRLAAMARAVGIHLVVATQRPSVDVVTGIIKANFPSRVAFRVSSQTDSRTILDRGGAEKLLGKGDMLFMCPKNTDLVRLQAPYVSGKEIETLVYEIKRQKKVEYLLDVEKLMEEVENPSLSSGERGPRDPLFEEALRLAAETGEVSASFLQRKLRIGYNRASRIVDMMDSMRILGPSTGTSKPRTVLISPDEVSEYLEME</sequence>
<proteinExistence type="inferred from homology"/>
<dbReference type="Gene3D" id="3.30.980.40">
    <property type="match status" value="1"/>
</dbReference>
<dbReference type="PANTHER" id="PTHR22683:SF41">
    <property type="entry name" value="DNA TRANSLOCASE FTSK"/>
    <property type="match status" value="1"/>
</dbReference>
<evidence type="ECO:0000256" key="12">
    <source>
        <dbReference type="ARBA" id="ARBA00023306"/>
    </source>
</evidence>
<dbReference type="GO" id="GO:0051301">
    <property type="term" value="P:cell division"/>
    <property type="evidence" value="ECO:0007669"/>
    <property type="project" value="UniProtKB-KW"/>
</dbReference>
<gene>
    <name evidence="17" type="ORF">KDW03_04990</name>
</gene>
<dbReference type="GO" id="GO:0005524">
    <property type="term" value="F:ATP binding"/>
    <property type="evidence" value="ECO:0007669"/>
    <property type="project" value="UniProtKB-UniRule"/>
</dbReference>
<feature type="compositionally biased region" description="Basic and acidic residues" evidence="14">
    <location>
        <begin position="282"/>
        <end position="298"/>
    </location>
</feature>
<feature type="compositionally biased region" description="Basic and acidic residues" evidence="14">
    <location>
        <begin position="319"/>
        <end position="342"/>
    </location>
</feature>
<dbReference type="Gene3D" id="3.40.50.300">
    <property type="entry name" value="P-loop containing nucleotide triphosphate hydrolases"/>
    <property type="match status" value="1"/>
</dbReference>
<dbReference type="Pfam" id="PF09397">
    <property type="entry name" value="FtsK_gamma"/>
    <property type="match status" value="1"/>
</dbReference>
<dbReference type="GO" id="GO:0007059">
    <property type="term" value="P:chromosome segregation"/>
    <property type="evidence" value="ECO:0007669"/>
    <property type="project" value="UniProtKB-KW"/>
</dbReference>
<dbReference type="InterPro" id="IPR041027">
    <property type="entry name" value="FtsK_alpha"/>
</dbReference>
<evidence type="ECO:0000256" key="8">
    <source>
        <dbReference type="ARBA" id="ARBA00022840"/>
    </source>
</evidence>
<evidence type="ECO:0000256" key="2">
    <source>
        <dbReference type="ARBA" id="ARBA00006474"/>
    </source>
</evidence>
<keyword evidence="9 15" id="KW-1133">Transmembrane helix</keyword>
<feature type="transmembrane region" description="Helical" evidence="15">
    <location>
        <begin position="130"/>
        <end position="149"/>
    </location>
</feature>
<dbReference type="Proteomes" id="UP001056539">
    <property type="component" value="Chromosome"/>
</dbReference>
<keyword evidence="12" id="KW-0131">Cell cycle</keyword>
<comment type="subcellular location">
    <subcellularLocation>
        <location evidence="1">Cell membrane</location>
        <topology evidence="1">Multi-pass membrane protein</topology>
    </subcellularLocation>
</comment>
<organism evidence="17 18">
    <name type="scientific">Thermospira aquatica</name>
    <dbReference type="NCBI Taxonomy" id="2828656"/>
    <lineage>
        <taxon>Bacteria</taxon>
        <taxon>Pseudomonadati</taxon>
        <taxon>Spirochaetota</taxon>
        <taxon>Spirochaetia</taxon>
        <taxon>Brevinematales</taxon>
        <taxon>Thermospiraceae</taxon>
        <taxon>Thermospira</taxon>
    </lineage>
</organism>
<evidence type="ECO:0000256" key="1">
    <source>
        <dbReference type="ARBA" id="ARBA00004651"/>
    </source>
</evidence>
<dbReference type="RefSeq" id="WP_271436287.1">
    <property type="nucleotide sequence ID" value="NZ_CP073355.1"/>
</dbReference>
<evidence type="ECO:0000256" key="4">
    <source>
        <dbReference type="ARBA" id="ARBA00022618"/>
    </source>
</evidence>
<feature type="transmembrane region" description="Helical" evidence="15">
    <location>
        <begin position="154"/>
        <end position="173"/>
    </location>
</feature>
<dbReference type="KEGG" id="taqu:KDW03_04990"/>
<keyword evidence="4" id="KW-0132">Cell division</keyword>
<reference evidence="17" key="2">
    <citation type="submission" date="2022-06" db="EMBL/GenBank/DDBJ databases">
        <title>Thermospira aquatica gen. nov., sp. nov.</title>
        <authorList>
            <person name="Ben Ali Gam Z."/>
            <person name="Labat M."/>
        </authorList>
    </citation>
    <scope>NUCLEOTIDE SEQUENCE</scope>
    <source>
        <strain evidence="17">F1F22</strain>
    </source>
</reference>
<dbReference type="GO" id="GO:0005886">
    <property type="term" value="C:plasma membrane"/>
    <property type="evidence" value="ECO:0007669"/>
    <property type="project" value="UniProtKB-SubCell"/>
</dbReference>
<keyword evidence="5 15" id="KW-0812">Transmembrane</keyword>
<dbReference type="EMBL" id="CP073355">
    <property type="protein sequence ID" value="URA11152.1"/>
    <property type="molecule type" value="Genomic_DNA"/>
</dbReference>